<dbReference type="InterPro" id="IPR000175">
    <property type="entry name" value="Na/ntran_symport"/>
</dbReference>
<dbReference type="NCBIfam" id="NF037979">
    <property type="entry name" value="Na_transp"/>
    <property type="match status" value="1"/>
</dbReference>
<reference evidence="10" key="2">
    <citation type="submission" date="2016-05" db="EMBL/GenBank/DDBJ databases">
        <authorList>
            <person name="Lavstsen T."/>
            <person name="Jespersen J.S."/>
        </authorList>
    </citation>
    <scope>NUCLEOTIDE SEQUENCE</scope>
    <source>
        <tissue evidence="10">Brain</tissue>
    </source>
</reference>
<dbReference type="EMBL" id="JAAVVJ010000006">
    <property type="protein sequence ID" value="KAF7221185.1"/>
    <property type="molecule type" value="Genomic_DNA"/>
</dbReference>
<feature type="binding site" evidence="6">
    <location>
        <position position="59"/>
    </location>
    <ligand>
        <name>Na(+)</name>
        <dbReference type="ChEBI" id="CHEBI:29101"/>
        <label>1</label>
    </ligand>
</feature>
<dbReference type="AlphaFoldDB" id="A0A1A8USL3"/>
<feature type="binding site" evidence="6">
    <location>
        <position position="56"/>
    </location>
    <ligand>
        <name>Na(+)</name>
        <dbReference type="ChEBI" id="CHEBI:29101"/>
        <label>1</label>
    </ligand>
</feature>
<keyword evidence="6" id="KW-0479">Metal-binding</keyword>
<evidence type="ECO:0000313" key="10">
    <source>
        <dbReference type="EMBL" id="SBS50601.1"/>
    </source>
</evidence>
<comment type="subcellular location">
    <subcellularLocation>
        <location evidence="1">Membrane</location>
        <topology evidence="1">Multi-pass membrane protein</topology>
    </subcellularLocation>
</comment>
<evidence type="ECO:0000256" key="4">
    <source>
        <dbReference type="ARBA" id="ARBA00022989"/>
    </source>
</evidence>
<evidence type="ECO:0000256" key="8">
    <source>
        <dbReference type="SAM" id="Phobius"/>
    </source>
</evidence>
<feature type="transmembrane region" description="Helical" evidence="8">
    <location>
        <begin position="280"/>
        <end position="301"/>
    </location>
</feature>
<dbReference type="GO" id="GO:0035725">
    <property type="term" value="P:sodium ion transmembrane transport"/>
    <property type="evidence" value="ECO:0007669"/>
    <property type="project" value="TreeGrafter"/>
</dbReference>
<dbReference type="CTD" id="555229"/>
<dbReference type="PANTHER" id="PTHR11616">
    <property type="entry name" value="SODIUM/CHLORIDE DEPENDENT TRANSPORTER"/>
    <property type="match status" value="1"/>
</dbReference>
<dbReference type="GO" id="GO:0046872">
    <property type="term" value="F:metal ion binding"/>
    <property type="evidence" value="ECO:0007669"/>
    <property type="project" value="UniProtKB-KW"/>
</dbReference>
<evidence type="ECO:0000313" key="9">
    <source>
        <dbReference type="EMBL" id="KAF7221185.1"/>
    </source>
</evidence>
<dbReference type="GeneTree" id="ENSGT00940000163157"/>
<dbReference type="PROSITE" id="PS00610">
    <property type="entry name" value="NA_NEUROTRAN_SYMP_1"/>
    <property type="match status" value="1"/>
</dbReference>
<protein>
    <recommendedName>
        <fullName evidence="7">Transporter</fullName>
    </recommendedName>
</protein>
<keyword evidence="12" id="KW-1185">Reference proteome</keyword>
<dbReference type="OMA" id="RTNNCHF"/>
<keyword evidence="5 8" id="KW-0472">Membrane</keyword>
<dbReference type="OrthoDB" id="6581954at2759"/>
<keyword evidence="4 8" id="KW-1133">Transmembrane helix</keyword>
<comment type="similarity">
    <text evidence="7">Belongs to the sodium:neurotransmitter symporter (SNF) (TC 2.A.22) family.</text>
</comment>
<feature type="transmembrane region" description="Helical" evidence="8">
    <location>
        <begin position="50"/>
        <end position="68"/>
    </location>
</feature>
<evidence type="ECO:0000313" key="12">
    <source>
        <dbReference type="Proteomes" id="UP000694548"/>
    </source>
</evidence>
<keyword evidence="7" id="KW-0769">Symport</keyword>
<dbReference type="SUPFAM" id="SSF161070">
    <property type="entry name" value="SNF-like"/>
    <property type="match status" value="1"/>
</dbReference>
<name>A0A1A8USL3_NOTFU</name>
<feature type="transmembrane region" description="Helical" evidence="8">
    <location>
        <begin position="237"/>
        <end position="260"/>
    </location>
</feature>
<feature type="transmembrane region" description="Helical" evidence="8">
    <location>
        <begin position="432"/>
        <end position="451"/>
    </location>
</feature>
<dbReference type="EMBL" id="HAEJ01010144">
    <property type="protein sequence ID" value="SBS50601.1"/>
    <property type="molecule type" value="Transcribed_RNA"/>
</dbReference>
<feature type="transmembrane region" description="Helical" evidence="8">
    <location>
        <begin position="548"/>
        <end position="571"/>
    </location>
</feature>
<dbReference type="Ensembl" id="ENSNFUT00015005931.1">
    <property type="protein sequence ID" value="ENSNFUP00015005622.1"/>
    <property type="gene ID" value="ENSNFUG00015002804.1"/>
</dbReference>
<keyword evidence="3 7" id="KW-0812">Transmembrane</keyword>
<organism evidence="10">
    <name type="scientific">Nothobranchius furzeri</name>
    <name type="common">Turquoise killifish</name>
    <dbReference type="NCBI Taxonomy" id="105023"/>
    <lineage>
        <taxon>Eukaryota</taxon>
        <taxon>Metazoa</taxon>
        <taxon>Chordata</taxon>
        <taxon>Craniata</taxon>
        <taxon>Vertebrata</taxon>
        <taxon>Euteleostomi</taxon>
        <taxon>Actinopterygii</taxon>
        <taxon>Neopterygii</taxon>
        <taxon>Teleostei</taxon>
        <taxon>Neoteleostei</taxon>
        <taxon>Acanthomorphata</taxon>
        <taxon>Ovalentaria</taxon>
        <taxon>Atherinomorphae</taxon>
        <taxon>Cyprinodontiformes</taxon>
        <taxon>Nothobranchiidae</taxon>
        <taxon>Nothobranchius</taxon>
    </lineage>
</organism>
<reference evidence="11" key="1">
    <citation type="submission" date="2014-08" db="EMBL/GenBank/DDBJ databases">
        <authorList>
            <person name="Senf B."/>
            <person name="Petzold A."/>
            <person name="Downie B.R."/>
            <person name="Koch P."/>
            <person name="Platzer M."/>
        </authorList>
    </citation>
    <scope>NUCLEOTIDE SEQUENCE [LARGE SCALE GENOMIC DNA]</scope>
    <source>
        <strain evidence="11">GRZ</strain>
    </source>
</reference>
<dbReference type="PANTHER" id="PTHR11616:SF233">
    <property type="entry name" value="TRANSPORTER"/>
    <property type="match status" value="1"/>
</dbReference>
<reference evidence="11" key="5">
    <citation type="submission" date="2025-05" db="UniProtKB">
        <authorList>
            <consortium name="Ensembl"/>
        </authorList>
    </citation>
    <scope>IDENTIFICATION</scope>
</reference>
<evidence type="ECO:0000256" key="2">
    <source>
        <dbReference type="ARBA" id="ARBA00022448"/>
    </source>
</evidence>
<dbReference type="Proteomes" id="UP000822369">
    <property type="component" value="Chromosome 6"/>
</dbReference>
<dbReference type="GeneID" id="107376652"/>
<feature type="binding site" evidence="6">
    <location>
        <position position="444"/>
    </location>
    <ligand>
        <name>Na(+)</name>
        <dbReference type="ChEBI" id="CHEBI:29101"/>
        <label>1</label>
    </ligand>
</feature>
<feature type="binding site" evidence="6">
    <location>
        <position position="63"/>
    </location>
    <ligand>
        <name>Na(+)</name>
        <dbReference type="ChEBI" id="CHEBI:29101"/>
        <label>1</label>
    </ligand>
</feature>
<feature type="transmembrane region" description="Helical" evidence="8">
    <location>
        <begin position="80"/>
        <end position="101"/>
    </location>
</feature>
<reference evidence="10" key="3">
    <citation type="submission" date="2016-06" db="EMBL/GenBank/DDBJ databases">
        <title>The genome of a short-lived fish provides insights into sex chromosome evolution and the genetic control of aging.</title>
        <authorList>
            <person name="Reichwald K."/>
            <person name="Felder M."/>
            <person name="Petzold A."/>
            <person name="Koch P."/>
            <person name="Groth M."/>
            <person name="Platzer M."/>
        </authorList>
    </citation>
    <scope>NUCLEOTIDE SEQUENCE</scope>
    <source>
        <tissue evidence="10">Brain</tissue>
    </source>
</reference>
<evidence type="ECO:0000313" key="11">
    <source>
        <dbReference type="Ensembl" id="ENSNFUP00015005622.1"/>
    </source>
</evidence>
<accession>A0A1A8USL3</accession>
<dbReference type="InterPro" id="IPR037272">
    <property type="entry name" value="SNS_sf"/>
</dbReference>
<evidence type="ECO:0000256" key="5">
    <source>
        <dbReference type="ARBA" id="ARBA00023136"/>
    </source>
</evidence>
<dbReference type="EMBL" id="HADY01022443">
    <property type="protein sequence ID" value="SBP60928.1"/>
    <property type="molecule type" value="Transcribed_RNA"/>
</dbReference>
<evidence type="ECO:0000256" key="1">
    <source>
        <dbReference type="ARBA" id="ARBA00004141"/>
    </source>
</evidence>
<dbReference type="PRINTS" id="PR00176">
    <property type="entry name" value="NANEUSMPORT"/>
</dbReference>
<dbReference type="Bgee" id="ENSNFUG00015002804">
    <property type="expression patterns" value="Expressed in zone of skin and 3 other cell types or tissues"/>
</dbReference>
<dbReference type="PROSITE" id="PS50267">
    <property type="entry name" value="NA_NEUROTRAN_SYMP_3"/>
    <property type="match status" value="1"/>
</dbReference>
<dbReference type="GO" id="GO:0006865">
    <property type="term" value="P:amino acid transport"/>
    <property type="evidence" value="ECO:0007669"/>
    <property type="project" value="TreeGrafter"/>
</dbReference>
<dbReference type="Pfam" id="PF00209">
    <property type="entry name" value="SNF"/>
    <property type="match status" value="1"/>
</dbReference>
<evidence type="ECO:0000256" key="7">
    <source>
        <dbReference type="RuleBase" id="RU003732"/>
    </source>
</evidence>
<evidence type="ECO:0000256" key="3">
    <source>
        <dbReference type="ARBA" id="ARBA00022692"/>
    </source>
</evidence>
<proteinExistence type="inferred from homology"/>
<feature type="transmembrane region" description="Helical" evidence="8">
    <location>
        <begin position="472"/>
        <end position="490"/>
    </location>
</feature>
<feature type="transmembrane region" description="Helical" evidence="8">
    <location>
        <begin position="591"/>
        <end position="615"/>
    </location>
</feature>
<dbReference type="Proteomes" id="UP000694548">
    <property type="component" value="Chromosome sgr03"/>
</dbReference>
<reference evidence="9" key="4">
    <citation type="submission" date="2020-03" db="EMBL/GenBank/DDBJ databases">
        <title>Intra-Species Differences in Population Size shape Life History and Genome Evolution.</title>
        <authorList>
            <person name="Willemsen D."/>
            <person name="Cui R."/>
            <person name="Valenzano D.R."/>
        </authorList>
    </citation>
    <scope>NUCLEOTIDE SEQUENCE</scope>
    <source>
        <strain evidence="9">GRZ</strain>
        <tissue evidence="9">Whole</tissue>
    </source>
</reference>
<keyword evidence="2 7" id="KW-0813">Transport</keyword>
<evidence type="ECO:0000256" key="6">
    <source>
        <dbReference type="PIRSR" id="PIRSR600175-1"/>
    </source>
</evidence>
<feature type="transmembrane region" description="Helical" evidence="8">
    <location>
        <begin position="313"/>
        <end position="334"/>
    </location>
</feature>
<feature type="transmembrane region" description="Helical" evidence="8">
    <location>
        <begin position="205"/>
        <end position="225"/>
    </location>
</feature>
<feature type="transmembrane region" description="Helical" evidence="8">
    <location>
        <begin position="510"/>
        <end position="527"/>
    </location>
</feature>
<sequence length="698" mass="78199">MMEKQALDSTGEQCWLGEGQSEMQLSAVPDTVRGETAGEDRPAWDSKIQYVLAQVGFSVGLGNVWRFPYLCHQNGGGAFMLLYVFLLTVVGVPLFFMELAAGQSIRQGSIGVWKHISPKLVGIGYSSCLVCFYVALYYNVIIAWSLFYLGNSFQYPLPWEQCPTDVTSNETVKECASSSPTQYFWFRKALNITNSIEESGEFNPILTGCLLAAWAIVALAMIKGIKSSAKVMYFSSVFPYVVLFIFLIRGLMLDGAMDGITYMFYPRLEIWGSVQVWRQAATQVFFALGLGYGSVIAYSSYNPVSNNCHRDALLVSGINFMTSVLASLVVFVVLGFRAKNIALHCVAENVGELNLMMSHGSNQHWWPWFNTTDPTSVSISDYRQWYREYGAMVAPKITDCNLEEEMNKGVEGTGLAFIAFTEVMALFPASPFWSTLFFLMLLNLGLSTMFGTMQGILTPLMDNFSFLGRHRTLLTVCSCLLGFVIGILFTQRSGNYFVTMFDDYSATLPLVIVVVFETISVAWVYGTDRFLDDIEAMLKWRPPVVYKYLWKYVCLLAMLGLLAASLLRMVFKGPTYTAWNQTKGSEMTLEYPDWALVMIILLIVFASLPVPVGYIHTMLRHHWAPGAPPQEGPGAEVHRELYTKCSSTDQLDPNSHQPLVEEDGVRSRAVFLPVGNEHYQLLSQQGEEEEEEEQDTGV</sequence>
<keyword evidence="6" id="KW-0915">Sodium</keyword>
<dbReference type="GO" id="GO:0015293">
    <property type="term" value="F:symporter activity"/>
    <property type="evidence" value="ECO:0007669"/>
    <property type="project" value="UniProtKB-KW"/>
</dbReference>
<feature type="binding site" evidence="6">
    <location>
        <position position="319"/>
    </location>
    <ligand>
        <name>Na(+)</name>
        <dbReference type="ChEBI" id="CHEBI:29101"/>
        <label>1</label>
    </ligand>
</feature>
<gene>
    <name evidence="10" type="primary">SLC6A16</name>
    <name evidence="11" type="synonym">slc6a16a</name>
    <name evidence="9" type="ORF">G4P62_003574</name>
</gene>
<dbReference type="RefSeq" id="XP_015801360.1">
    <property type="nucleotide sequence ID" value="XM_015945874.1"/>
</dbReference>
<feature type="transmembrane region" description="Helical" evidence="8">
    <location>
        <begin position="122"/>
        <end position="149"/>
    </location>
</feature>
<dbReference type="GO" id="GO:0005886">
    <property type="term" value="C:plasma membrane"/>
    <property type="evidence" value="ECO:0007669"/>
    <property type="project" value="TreeGrafter"/>
</dbReference>